<protein>
    <submittedName>
        <fullName evidence="1">Uncharacterized protein</fullName>
    </submittedName>
</protein>
<evidence type="ECO:0000313" key="2">
    <source>
        <dbReference type="Proteomes" id="UP000198680"/>
    </source>
</evidence>
<evidence type="ECO:0000313" key="1">
    <source>
        <dbReference type="EMBL" id="SDM10903.1"/>
    </source>
</evidence>
<name>A0A1G9QIS8_9ACTN</name>
<keyword evidence="2" id="KW-1185">Reference proteome</keyword>
<dbReference type="EMBL" id="FNHE01000003">
    <property type="protein sequence ID" value="SDM10903.1"/>
    <property type="molecule type" value="Genomic_DNA"/>
</dbReference>
<sequence length="90" mass="9954">MAGAPWPGGPHYTEWVGAERWRGWVLYKLKSADWYIDRLEEVGERLGFDRHVGVEMALDGALAALVGAFDAAVGAVIRAAELFEEQHAKD</sequence>
<dbReference type="OrthoDB" id="3812836at2"/>
<accession>A0A1G9QIS8</accession>
<dbReference type="RefSeq" id="WP_139177054.1">
    <property type="nucleotide sequence ID" value="NZ_FNHE01000003.1"/>
</dbReference>
<organism evidence="1 2">
    <name type="scientific">Geodermatophilus siccatus</name>
    <dbReference type="NCBI Taxonomy" id="1137991"/>
    <lineage>
        <taxon>Bacteria</taxon>
        <taxon>Bacillati</taxon>
        <taxon>Actinomycetota</taxon>
        <taxon>Actinomycetes</taxon>
        <taxon>Geodermatophilales</taxon>
        <taxon>Geodermatophilaceae</taxon>
        <taxon>Geodermatophilus</taxon>
    </lineage>
</organism>
<gene>
    <name evidence="1" type="ORF">SAMN05660642_01692</name>
</gene>
<dbReference type="AlphaFoldDB" id="A0A1G9QIS8"/>
<reference evidence="2" key="1">
    <citation type="submission" date="2016-10" db="EMBL/GenBank/DDBJ databases">
        <authorList>
            <person name="Varghese N."/>
            <person name="Submissions S."/>
        </authorList>
    </citation>
    <scope>NUCLEOTIDE SEQUENCE [LARGE SCALE GENOMIC DNA]</scope>
    <source>
        <strain evidence="2">DSM 45419</strain>
    </source>
</reference>
<dbReference type="Proteomes" id="UP000198680">
    <property type="component" value="Unassembled WGS sequence"/>
</dbReference>
<proteinExistence type="predicted"/>